<dbReference type="AlphaFoldDB" id="A0AAV9CGA4"/>
<comment type="caution">
    <text evidence="2">The sequence shown here is derived from an EMBL/GenBank/DDBJ whole genome shotgun (WGS) entry which is preliminary data.</text>
</comment>
<sequence length="70" mass="7536">MAFLDGNPPERLCMSIVDHIHSKGGEVQLTSRIQEIELNSDGTVKHFVLSNGNVIEGDVYVIATPGLTGN</sequence>
<evidence type="ECO:0000313" key="3">
    <source>
        <dbReference type="Proteomes" id="UP001180020"/>
    </source>
</evidence>
<keyword evidence="3" id="KW-1185">Reference proteome</keyword>
<organism evidence="2 3">
    <name type="scientific">Acorus calamus</name>
    <name type="common">Sweet flag</name>
    <dbReference type="NCBI Taxonomy" id="4465"/>
    <lineage>
        <taxon>Eukaryota</taxon>
        <taxon>Viridiplantae</taxon>
        <taxon>Streptophyta</taxon>
        <taxon>Embryophyta</taxon>
        <taxon>Tracheophyta</taxon>
        <taxon>Spermatophyta</taxon>
        <taxon>Magnoliopsida</taxon>
        <taxon>Liliopsida</taxon>
        <taxon>Acoraceae</taxon>
        <taxon>Acorus</taxon>
    </lineage>
</organism>
<dbReference type="EMBL" id="JAUJYO010000019">
    <property type="protein sequence ID" value="KAK1287506.1"/>
    <property type="molecule type" value="Genomic_DNA"/>
</dbReference>
<accession>A0AAV9CGA4</accession>
<evidence type="ECO:0000313" key="2">
    <source>
        <dbReference type="EMBL" id="KAK1287506.1"/>
    </source>
</evidence>
<dbReference type="SUPFAM" id="SSF51905">
    <property type="entry name" value="FAD/NAD(P)-binding domain"/>
    <property type="match status" value="1"/>
</dbReference>
<dbReference type="InterPro" id="IPR002937">
    <property type="entry name" value="Amino_oxidase"/>
</dbReference>
<dbReference type="GO" id="GO:0016491">
    <property type="term" value="F:oxidoreductase activity"/>
    <property type="evidence" value="ECO:0007669"/>
    <property type="project" value="InterPro"/>
</dbReference>
<protein>
    <recommendedName>
        <fullName evidence="1">Amine oxidase domain-containing protein</fullName>
    </recommendedName>
</protein>
<dbReference type="InterPro" id="IPR036188">
    <property type="entry name" value="FAD/NAD-bd_sf"/>
</dbReference>
<dbReference type="Proteomes" id="UP001180020">
    <property type="component" value="Unassembled WGS sequence"/>
</dbReference>
<proteinExistence type="predicted"/>
<name>A0AAV9CGA4_ACOCL</name>
<feature type="domain" description="Amine oxidase" evidence="1">
    <location>
        <begin position="6"/>
        <end position="65"/>
    </location>
</feature>
<reference evidence="2" key="1">
    <citation type="journal article" date="2023" name="Nat. Commun.">
        <title>Diploid and tetraploid genomes of Acorus and the evolution of monocots.</title>
        <authorList>
            <person name="Ma L."/>
            <person name="Liu K.W."/>
            <person name="Li Z."/>
            <person name="Hsiao Y.Y."/>
            <person name="Qi Y."/>
            <person name="Fu T."/>
            <person name="Tang G.D."/>
            <person name="Zhang D."/>
            <person name="Sun W.H."/>
            <person name="Liu D.K."/>
            <person name="Li Y."/>
            <person name="Chen G.Z."/>
            <person name="Liu X.D."/>
            <person name="Liao X.Y."/>
            <person name="Jiang Y.T."/>
            <person name="Yu X."/>
            <person name="Hao Y."/>
            <person name="Huang J."/>
            <person name="Zhao X.W."/>
            <person name="Ke S."/>
            <person name="Chen Y.Y."/>
            <person name="Wu W.L."/>
            <person name="Hsu J.L."/>
            <person name="Lin Y.F."/>
            <person name="Huang M.D."/>
            <person name="Li C.Y."/>
            <person name="Huang L."/>
            <person name="Wang Z.W."/>
            <person name="Zhao X."/>
            <person name="Zhong W.Y."/>
            <person name="Peng D.H."/>
            <person name="Ahmad S."/>
            <person name="Lan S."/>
            <person name="Zhang J.S."/>
            <person name="Tsai W.C."/>
            <person name="Van de Peer Y."/>
            <person name="Liu Z.J."/>
        </authorList>
    </citation>
    <scope>NUCLEOTIDE SEQUENCE</scope>
    <source>
        <strain evidence="2">CP</strain>
    </source>
</reference>
<evidence type="ECO:0000259" key="1">
    <source>
        <dbReference type="Pfam" id="PF01593"/>
    </source>
</evidence>
<reference evidence="2" key="2">
    <citation type="submission" date="2023-06" db="EMBL/GenBank/DDBJ databases">
        <authorList>
            <person name="Ma L."/>
            <person name="Liu K.-W."/>
            <person name="Li Z."/>
            <person name="Hsiao Y.-Y."/>
            <person name="Qi Y."/>
            <person name="Fu T."/>
            <person name="Tang G."/>
            <person name="Zhang D."/>
            <person name="Sun W.-H."/>
            <person name="Liu D.-K."/>
            <person name="Li Y."/>
            <person name="Chen G.-Z."/>
            <person name="Liu X.-D."/>
            <person name="Liao X.-Y."/>
            <person name="Jiang Y.-T."/>
            <person name="Yu X."/>
            <person name="Hao Y."/>
            <person name="Huang J."/>
            <person name="Zhao X.-W."/>
            <person name="Ke S."/>
            <person name="Chen Y.-Y."/>
            <person name="Wu W.-L."/>
            <person name="Hsu J.-L."/>
            <person name="Lin Y.-F."/>
            <person name="Huang M.-D."/>
            <person name="Li C.-Y."/>
            <person name="Huang L."/>
            <person name="Wang Z.-W."/>
            <person name="Zhao X."/>
            <person name="Zhong W.-Y."/>
            <person name="Peng D.-H."/>
            <person name="Ahmad S."/>
            <person name="Lan S."/>
            <person name="Zhang J.-S."/>
            <person name="Tsai W.-C."/>
            <person name="Van De Peer Y."/>
            <person name="Liu Z.-J."/>
        </authorList>
    </citation>
    <scope>NUCLEOTIDE SEQUENCE</scope>
    <source>
        <strain evidence="2">CP</strain>
        <tissue evidence="2">Leaves</tissue>
    </source>
</reference>
<gene>
    <name evidence="2" type="ORF">QJS10_CPB19g02025</name>
</gene>
<dbReference type="Pfam" id="PF01593">
    <property type="entry name" value="Amino_oxidase"/>
    <property type="match status" value="1"/>
</dbReference>